<organism evidence="1 2">
    <name type="scientific">Phanerochaete sordida</name>
    <dbReference type="NCBI Taxonomy" id="48140"/>
    <lineage>
        <taxon>Eukaryota</taxon>
        <taxon>Fungi</taxon>
        <taxon>Dikarya</taxon>
        <taxon>Basidiomycota</taxon>
        <taxon>Agaricomycotina</taxon>
        <taxon>Agaricomycetes</taxon>
        <taxon>Polyporales</taxon>
        <taxon>Phanerochaetaceae</taxon>
        <taxon>Phanerochaete</taxon>
    </lineage>
</organism>
<proteinExistence type="predicted"/>
<reference evidence="1 2" key="1">
    <citation type="submission" date="2021-08" db="EMBL/GenBank/DDBJ databases">
        <title>Draft Genome Sequence of Phanerochaete sordida strain YK-624.</title>
        <authorList>
            <person name="Mori T."/>
            <person name="Dohra H."/>
            <person name="Suzuki T."/>
            <person name="Kawagishi H."/>
            <person name="Hirai H."/>
        </authorList>
    </citation>
    <scope>NUCLEOTIDE SEQUENCE [LARGE SCALE GENOMIC DNA]</scope>
    <source>
        <strain evidence="1 2">YK-624</strain>
    </source>
</reference>
<evidence type="ECO:0000313" key="2">
    <source>
        <dbReference type="Proteomes" id="UP000703269"/>
    </source>
</evidence>
<evidence type="ECO:0000313" key="1">
    <source>
        <dbReference type="EMBL" id="GJE98271.1"/>
    </source>
</evidence>
<accession>A0A9P3GNJ8</accession>
<gene>
    <name evidence="1" type="ORF">PsYK624_144970</name>
</gene>
<dbReference type="Proteomes" id="UP000703269">
    <property type="component" value="Unassembled WGS sequence"/>
</dbReference>
<dbReference type="EMBL" id="BPQB01000085">
    <property type="protein sequence ID" value="GJE98271.1"/>
    <property type="molecule type" value="Genomic_DNA"/>
</dbReference>
<protein>
    <submittedName>
        <fullName evidence="1">Uncharacterized protein</fullName>
    </submittedName>
</protein>
<comment type="caution">
    <text evidence="1">The sequence shown here is derived from an EMBL/GenBank/DDBJ whole genome shotgun (WGS) entry which is preliminary data.</text>
</comment>
<keyword evidence="2" id="KW-1185">Reference proteome</keyword>
<name>A0A9P3GNJ8_9APHY</name>
<dbReference type="AlphaFoldDB" id="A0A9P3GNJ8"/>
<sequence>MHALSARTLRCASGRTIVHIFNFLHSFLMRPSETVSFEQSEAFDVRADTFTILIEWFALFGERFLCELPRRLEIKILRMCTAAHTDTSLGRVISQQRSPLHELNLV</sequence>